<organism evidence="2 3">
    <name type="scientific">Virgibacillus phasianinus</name>
    <dbReference type="NCBI Taxonomy" id="2017483"/>
    <lineage>
        <taxon>Bacteria</taxon>
        <taxon>Bacillati</taxon>
        <taxon>Bacillota</taxon>
        <taxon>Bacilli</taxon>
        <taxon>Bacillales</taxon>
        <taxon>Bacillaceae</taxon>
        <taxon>Virgibacillus</taxon>
    </lineage>
</organism>
<dbReference type="Pfam" id="PF01902">
    <property type="entry name" value="Diphthami_syn_2"/>
    <property type="match status" value="1"/>
</dbReference>
<dbReference type="InterPro" id="IPR014729">
    <property type="entry name" value="Rossmann-like_a/b/a_fold"/>
</dbReference>
<dbReference type="Gene3D" id="3.40.50.620">
    <property type="entry name" value="HUPs"/>
    <property type="match status" value="1"/>
</dbReference>
<dbReference type="GO" id="GO:0017183">
    <property type="term" value="P:protein histidyl modification to diphthamide"/>
    <property type="evidence" value="ECO:0007669"/>
    <property type="project" value="TreeGrafter"/>
</dbReference>
<dbReference type="RefSeq" id="WP_089060288.1">
    <property type="nucleotide sequence ID" value="NZ_CP022315.1"/>
</dbReference>
<proteinExistence type="predicted"/>
<dbReference type="EMBL" id="CP022315">
    <property type="protein sequence ID" value="ASK61011.1"/>
    <property type="molecule type" value="Genomic_DNA"/>
</dbReference>
<dbReference type="SUPFAM" id="SSF52402">
    <property type="entry name" value="Adenine nucleotide alpha hydrolases-like"/>
    <property type="match status" value="1"/>
</dbReference>
<gene>
    <name evidence="2" type="ORF">CFK37_01680</name>
</gene>
<feature type="domain" description="Diphthamide synthase" evidence="1">
    <location>
        <begin position="7"/>
        <end position="198"/>
    </location>
</feature>
<dbReference type="PANTHER" id="PTHR12196">
    <property type="entry name" value="DOMAIN OF UNKNOWN FUNCTION 71 DUF71 -CONTAINING PROTEIN"/>
    <property type="match status" value="1"/>
</dbReference>
<dbReference type="GO" id="GO:0017178">
    <property type="term" value="F:diphthine-ammonia ligase activity"/>
    <property type="evidence" value="ECO:0007669"/>
    <property type="project" value="TreeGrafter"/>
</dbReference>
<dbReference type="Gene3D" id="3.90.1490.10">
    <property type="entry name" value="putative n-type atp pyrophosphatase, domain 2"/>
    <property type="match status" value="1"/>
</dbReference>
<dbReference type="InterPro" id="IPR002761">
    <property type="entry name" value="Diphthami_syn_dom"/>
</dbReference>
<sequence>MTKKEVVLSFSGGKDSCFTLYKLQQQNIKVSCLITTIWQQSQATVAHDEKRAKLEAQASSIGIPIHFMETDFATYTEDFVRNLKQLKRQYPINSIAFGDIYLDGHREWGEQVANKAGLEPLYPIWTEQEKVLDLLHEFVGAGFKAEVIKVDQTKLPESWVGRKLDQFFINDILQKDVCPMGESGEYHTAVYEGPIFKKGE</sequence>
<dbReference type="AlphaFoldDB" id="A0A220TZC1"/>
<protein>
    <recommendedName>
        <fullName evidence="1">Diphthamide synthase domain-containing protein</fullName>
    </recommendedName>
</protein>
<dbReference type="Proteomes" id="UP000198312">
    <property type="component" value="Chromosome"/>
</dbReference>
<dbReference type="CDD" id="cd01994">
    <property type="entry name" value="AANH_PF0828-like"/>
    <property type="match status" value="1"/>
</dbReference>
<evidence type="ECO:0000313" key="3">
    <source>
        <dbReference type="Proteomes" id="UP000198312"/>
    </source>
</evidence>
<reference evidence="2 3" key="1">
    <citation type="submission" date="2017-07" db="EMBL/GenBank/DDBJ databases">
        <title>Virgibacillus sp. LM2416.</title>
        <authorList>
            <person name="Tak E.J."/>
            <person name="Bae J.-W."/>
        </authorList>
    </citation>
    <scope>NUCLEOTIDE SEQUENCE [LARGE SCALE GENOMIC DNA]</scope>
    <source>
        <strain evidence="2 3">LM2416</strain>
    </source>
</reference>
<evidence type="ECO:0000313" key="2">
    <source>
        <dbReference type="EMBL" id="ASK61011.1"/>
    </source>
</evidence>
<dbReference type="KEGG" id="vil:CFK37_01680"/>
<evidence type="ECO:0000259" key="1">
    <source>
        <dbReference type="Pfam" id="PF01902"/>
    </source>
</evidence>
<name>A0A220TZC1_9BACI</name>
<dbReference type="NCBIfam" id="TIGR00290">
    <property type="entry name" value="MJ0570_dom"/>
    <property type="match status" value="1"/>
</dbReference>
<dbReference type="OrthoDB" id="3572539at2"/>
<dbReference type="InterPro" id="IPR030662">
    <property type="entry name" value="DPH6/MJ0570"/>
</dbReference>
<accession>A0A220TZC1</accession>
<dbReference type="PANTHER" id="PTHR12196:SF2">
    <property type="entry name" value="DIPHTHINE--AMMONIA LIGASE"/>
    <property type="match status" value="1"/>
</dbReference>
<keyword evidence="3" id="KW-1185">Reference proteome</keyword>